<keyword evidence="4 8" id="KW-0547">Nucleotide-binding</keyword>
<evidence type="ECO:0000256" key="6">
    <source>
        <dbReference type="ARBA" id="ARBA00023121"/>
    </source>
</evidence>
<dbReference type="EMBL" id="SLUM01000027">
    <property type="protein sequence ID" value="TCL53785.1"/>
    <property type="molecule type" value="Genomic_DNA"/>
</dbReference>
<dbReference type="InterPro" id="IPR003593">
    <property type="entry name" value="AAA+_ATPase"/>
</dbReference>
<dbReference type="Proteomes" id="UP000295184">
    <property type="component" value="Unassembled WGS sequence"/>
</dbReference>
<evidence type="ECO:0000313" key="15">
    <source>
        <dbReference type="EMBL" id="TCL53785.1"/>
    </source>
</evidence>
<dbReference type="GO" id="GO:0006270">
    <property type="term" value="P:DNA replication initiation"/>
    <property type="evidence" value="ECO:0007669"/>
    <property type="project" value="UniProtKB-UniRule"/>
</dbReference>
<dbReference type="Gene3D" id="3.40.50.300">
    <property type="entry name" value="P-loop containing nucleotide triphosphate hydrolases"/>
    <property type="match status" value="1"/>
</dbReference>
<feature type="binding site" evidence="8">
    <location>
        <position position="151"/>
    </location>
    <ligand>
        <name>ATP</name>
        <dbReference type="ChEBI" id="CHEBI:30616"/>
    </ligand>
</feature>
<feature type="domain" description="AAA+ ATPase" evidence="12">
    <location>
        <begin position="136"/>
        <end position="265"/>
    </location>
</feature>
<keyword evidence="5 8" id="KW-0067">ATP-binding</keyword>
<dbReference type="InterPro" id="IPR018312">
    <property type="entry name" value="Chromosome_initiator_DnaA_CS"/>
</dbReference>
<evidence type="ECO:0000259" key="13">
    <source>
        <dbReference type="SMART" id="SM00760"/>
    </source>
</evidence>
<dbReference type="InterPro" id="IPR010921">
    <property type="entry name" value="Trp_repressor/repl_initiator"/>
</dbReference>
<evidence type="ECO:0000256" key="4">
    <source>
        <dbReference type="ARBA" id="ARBA00022741"/>
    </source>
</evidence>
<keyword evidence="6 8" id="KW-0446">Lipid-binding</keyword>
<dbReference type="InterPro" id="IPR027417">
    <property type="entry name" value="P-loop_NTPase"/>
</dbReference>
<accession>A0A4R1QND9</accession>
<dbReference type="SUPFAM" id="SSF48295">
    <property type="entry name" value="TrpR-like"/>
    <property type="match status" value="1"/>
</dbReference>
<feature type="region of interest" description="Domain IV, binds dsDNA" evidence="8">
    <location>
        <begin position="320"/>
        <end position="440"/>
    </location>
</feature>
<evidence type="ECO:0000256" key="8">
    <source>
        <dbReference type="HAMAP-Rule" id="MF_00377"/>
    </source>
</evidence>
<dbReference type="HAMAP" id="MF_00377">
    <property type="entry name" value="DnaA_bact"/>
    <property type="match status" value="1"/>
</dbReference>
<keyword evidence="3 8" id="KW-0235">DNA replication</keyword>
<dbReference type="GO" id="GO:0005737">
    <property type="term" value="C:cytoplasm"/>
    <property type="evidence" value="ECO:0007669"/>
    <property type="project" value="UniProtKB-SubCell"/>
</dbReference>
<dbReference type="Proteomes" id="UP001529380">
    <property type="component" value="Unassembled WGS sequence"/>
</dbReference>
<dbReference type="PROSITE" id="PS01008">
    <property type="entry name" value="DNAA"/>
    <property type="match status" value="1"/>
</dbReference>
<dbReference type="SMART" id="SM00760">
    <property type="entry name" value="Bac_DnaA_C"/>
    <property type="match status" value="1"/>
</dbReference>
<dbReference type="PANTHER" id="PTHR30050">
    <property type="entry name" value="CHROMOSOMAL REPLICATION INITIATOR PROTEIN DNAA"/>
    <property type="match status" value="1"/>
</dbReference>
<dbReference type="NCBIfam" id="TIGR00362">
    <property type="entry name" value="DnaA"/>
    <property type="match status" value="1"/>
</dbReference>
<sequence length="440" mass="49126">MDSFNDVLSAAKAYCKERLVDATYNLYIDGLEAVSFEGSGKVVLAVRNDFICTIVRDRYTPLLKEALAAVLGFDVEVELVVPAAAPEKPAPEPEKPAPVSAPSGKYDFTFENFIKGPSNQFAYAAAQAVASNPSGAYNPLFIYGQSGLGKTHLLNAIQVEIKKNHPDFNIVYVDCEKFTNEIITAIREGNTESFRQKYRAADVLLVDDIQFIAGKESTQEEFFHTFNTLHNAGKQIVLASDRPAKEIKSLEERLRTRFEWGLTADIQPPDFETRVAIIRRKAELFNLDMPDDVAEFIANHLKNNIRQLEGAVKKLNAYYMLEGIQPVIGVAQNAIKDILNETQPVPVTIEKIIGEVGRTYNVTPAEIRGMRRTANISSARQTAIYVVREITGMSMEDIGKEFGGRDHSTIVYSLKSMENNLNNDRHLKETVEDIIKNVRS</sequence>
<feature type="binding site" evidence="8">
    <location>
        <position position="150"/>
    </location>
    <ligand>
        <name>ATP</name>
        <dbReference type="ChEBI" id="CHEBI:30616"/>
    </ligand>
</feature>
<comment type="subcellular location">
    <subcellularLocation>
        <location evidence="8">Cytoplasm</location>
    </subcellularLocation>
</comment>
<dbReference type="Gene3D" id="1.10.8.60">
    <property type="match status" value="1"/>
</dbReference>
<keyword evidence="2 8" id="KW-0963">Cytoplasm</keyword>
<organism evidence="15 16">
    <name type="scientific">Allofournierella massiliensis</name>
    <dbReference type="NCBI Taxonomy" id="1650663"/>
    <lineage>
        <taxon>Bacteria</taxon>
        <taxon>Bacillati</taxon>
        <taxon>Bacillota</taxon>
        <taxon>Clostridia</taxon>
        <taxon>Eubacteriales</taxon>
        <taxon>Oscillospiraceae</taxon>
        <taxon>Allofournierella</taxon>
    </lineage>
</organism>
<comment type="function">
    <text evidence="8 10">Plays an essential role in the initiation and regulation of chromosomal replication. ATP-DnaA binds to the origin of replication (oriC) to initiate formation of the DNA replication initiation complex once per cell cycle. Binds the DnaA box (a 9 base pair repeat at the origin) and separates the double-stranded (ds)DNA. Forms a right-handed helical filament on oriC DNA; dsDNA binds to the exterior of the filament while single-stranded (ss)DNA is stabiized in the filament's interior. The ATP-DnaA-oriC complex binds and stabilizes one strand of the AT-rich DNA unwinding element (DUE), permitting loading of DNA polymerase. After initiation quickly degrades to an ADP-DnaA complex that is not apt for DNA replication. Binds acidic phospholipids.</text>
</comment>
<reference evidence="15 16" key="1">
    <citation type="submission" date="2019-03" db="EMBL/GenBank/DDBJ databases">
        <title>Genomic Encyclopedia of Type Strains, Phase IV (KMG-IV): sequencing the most valuable type-strain genomes for metagenomic binning, comparative biology and taxonomic classification.</title>
        <authorList>
            <person name="Goeker M."/>
        </authorList>
    </citation>
    <scope>NUCLEOTIDE SEQUENCE [LARGE SCALE GENOMIC DNA]</scope>
    <source>
        <strain evidence="15 16">DSM 100451</strain>
    </source>
</reference>
<feature type="region of interest" description="Domain III, AAA+ region" evidence="8">
    <location>
        <begin position="103"/>
        <end position="319"/>
    </location>
</feature>
<dbReference type="Gene3D" id="3.30.300.180">
    <property type="match status" value="1"/>
</dbReference>
<keyword evidence="7 8" id="KW-0238">DNA-binding</keyword>
<evidence type="ECO:0000313" key="17">
    <source>
        <dbReference type="Proteomes" id="UP001529380"/>
    </source>
</evidence>
<keyword evidence="17" id="KW-1185">Reference proteome</keyword>
<comment type="caution">
    <text evidence="15">The sequence shown here is derived from an EMBL/GenBank/DDBJ whole genome shotgun (WGS) entry which is preliminary data.</text>
</comment>
<dbReference type="RefSeq" id="WP_058963433.1">
    <property type="nucleotide sequence ID" value="NZ_CABKVM010000014.1"/>
</dbReference>
<evidence type="ECO:0000256" key="9">
    <source>
        <dbReference type="NCBIfam" id="TIGR00362"/>
    </source>
</evidence>
<evidence type="ECO:0000256" key="1">
    <source>
        <dbReference type="ARBA" id="ARBA00006583"/>
    </source>
</evidence>
<reference evidence="14 17" key="4">
    <citation type="submission" date="2023-06" db="EMBL/GenBank/DDBJ databases">
        <authorList>
            <person name="Zeman M."/>
            <person name="Kubasova T."/>
            <person name="Jahodarova E."/>
            <person name="Nykrynova M."/>
            <person name="Rychlik I."/>
        </authorList>
    </citation>
    <scope>NUCLEOTIDE SEQUENCE [LARGE SCALE GENOMIC DNA]</scope>
    <source>
        <strain evidence="14 17">ET340</strain>
    </source>
</reference>
<evidence type="ECO:0000256" key="5">
    <source>
        <dbReference type="ARBA" id="ARBA00022840"/>
    </source>
</evidence>
<proteinExistence type="inferred from homology"/>
<comment type="caution">
    <text evidence="8">Lacks conserved residue(s) required for the propagation of feature annotation.</text>
</comment>
<dbReference type="GO" id="GO:0008289">
    <property type="term" value="F:lipid binding"/>
    <property type="evidence" value="ECO:0007669"/>
    <property type="project" value="UniProtKB-KW"/>
</dbReference>
<dbReference type="PRINTS" id="PR00051">
    <property type="entry name" value="DNAA"/>
</dbReference>
<dbReference type="InterPro" id="IPR013159">
    <property type="entry name" value="DnaA_C"/>
</dbReference>
<dbReference type="SUPFAM" id="SSF52540">
    <property type="entry name" value="P-loop containing nucleoside triphosphate hydrolases"/>
    <property type="match status" value="1"/>
</dbReference>
<dbReference type="PANTHER" id="PTHR30050:SF2">
    <property type="entry name" value="CHROMOSOMAL REPLICATION INITIATOR PROTEIN DNAA"/>
    <property type="match status" value="1"/>
</dbReference>
<evidence type="ECO:0000256" key="2">
    <source>
        <dbReference type="ARBA" id="ARBA00022490"/>
    </source>
</evidence>
<dbReference type="FunFam" id="3.40.50.300:FF:000668">
    <property type="entry name" value="Chromosomal replication initiator protein DnaA"/>
    <property type="match status" value="1"/>
</dbReference>
<dbReference type="CDD" id="cd06571">
    <property type="entry name" value="Bac_DnaA_C"/>
    <property type="match status" value="1"/>
</dbReference>
<feature type="domain" description="Chromosomal replication initiator DnaA C-terminal" evidence="13">
    <location>
        <begin position="348"/>
        <end position="417"/>
    </location>
</feature>
<evidence type="ECO:0000256" key="3">
    <source>
        <dbReference type="ARBA" id="ARBA00022705"/>
    </source>
</evidence>
<dbReference type="Pfam" id="PF08299">
    <property type="entry name" value="Bac_DnaA_C"/>
    <property type="match status" value="1"/>
</dbReference>
<dbReference type="STRING" id="1650663.GCA_001486665_00945"/>
<dbReference type="SMART" id="SM00382">
    <property type="entry name" value="AAA"/>
    <property type="match status" value="1"/>
</dbReference>
<dbReference type="InterPro" id="IPR038454">
    <property type="entry name" value="DnaA_N_sf"/>
</dbReference>
<dbReference type="GO" id="GO:0003688">
    <property type="term" value="F:DNA replication origin binding"/>
    <property type="evidence" value="ECO:0007669"/>
    <property type="project" value="UniProtKB-UniRule"/>
</dbReference>
<evidence type="ECO:0000313" key="14">
    <source>
        <dbReference type="EMBL" id="MDM8202421.1"/>
    </source>
</evidence>
<dbReference type="Pfam" id="PF00308">
    <property type="entry name" value="Bac_DnaA"/>
    <property type="match status" value="1"/>
</dbReference>
<evidence type="ECO:0000313" key="16">
    <source>
        <dbReference type="Proteomes" id="UP000295184"/>
    </source>
</evidence>
<dbReference type="AlphaFoldDB" id="A0A4R1QND9"/>
<comment type="domain">
    <text evidence="8">Domain I is involved in oligomerization and binding regulators, domain II is flexibile and of varying length in different bacteria, domain III forms the AAA+ region, while domain IV binds dsDNA.</text>
</comment>
<dbReference type="EMBL" id="JAUDCL010000038">
    <property type="protein sequence ID" value="MDM8202421.1"/>
    <property type="molecule type" value="Genomic_DNA"/>
</dbReference>
<gene>
    <name evidence="8 14" type="primary">dnaA</name>
    <name evidence="15" type="ORF">EDD77_12732</name>
    <name evidence="14" type="ORF">QUW08_14145</name>
</gene>
<feature type="binding site" evidence="8">
    <location>
        <position position="147"/>
    </location>
    <ligand>
        <name>ATP</name>
        <dbReference type="ChEBI" id="CHEBI:30616"/>
    </ligand>
</feature>
<evidence type="ECO:0000256" key="11">
    <source>
        <dbReference type="RuleBase" id="RU004227"/>
    </source>
</evidence>
<dbReference type="Gene3D" id="1.10.1750.10">
    <property type="match status" value="1"/>
</dbReference>
<dbReference type="GO" id="GO:0005886">
    <property type="term" value="C:plasma membrane"/>
    <property type="evidence" value="ECO:0007669"/>
    <property type="project" value="TreeGrafter"/>
</dbReference>
<dbReference type="CDD" id="cd00009">
    <property type="entry name" value="AAA"/>
    <property type="match status" value="1"/>
</dbReference>
<dbReference type="InterPro" id="IPR001957">
    <property type="entry name" value="Chromosome_initiator_DnaA"/>
</dbReference>
<dbReference type="GeneID" id="97380148"/>
<dbReference type="InterPro" id="IPR020591">
    <property type="entry name" value="Chromosome_initiator_DnaA-like"/>
</dbReference>
<evidence type="ECO:0000256" key="7">
    <source>
        <dbReference type="ARBA" id="ARBA00023125"/>
    </source>
</evidence>
<feature type="region of interest" description="Domain I, interacts with DnaA modulators" evidence="8">
    <location>
        <begin position="1"/>
        <end position="85"/>
    </location>
</feature>
<dbReference type="InterPro" id="IPR013317">
    <property type="entry name" value="DnaA_dom"/>
</dbReference>
<feature type="binding site" evidence="8">
    <location>
        <position position="149"/>
    </location>
    <ligand>
        <name>ATP</name>
        <dbReference type="ChEBI" id="CHEBI:30616"/>
    </ligand>
</feature>
<evidence type="ECO:0000256" key="10">
    <source>
        <dbReference type="RuleBase" id="RU000577"/>
    </source>
</evidence>
<evidence type="ECO:0000259" key="12">
    <source>
        <dbReference type="SMART" id="SM00382"/>
    </source>
</evidence>
<protein>
    <recommendedName>
        <fullName evidence="8 9">Chromosomal replication initiator protein DnaA</fullName>
    </recommendedName>
</protein>
<comment type="subunit">
    <text evidence="8">Oligomerizes as a right-handed, spiral filament on DNA at oriC.</text>
</comment>
<name>A0A4R1QND9_9FIRM</name>
<comment type="similarity">
    <text evidence="1 8 11">Belongs to the DnaA family.</text>
</comment>
<reference evidence="17" key="3">
    <citation type="submission" date="2023-06" db="EMBL/GenBank/DDBJ databases">
        <title>Identification and characterization of horizontal gene transfer across gut microbiota members of farm animals based on homology search.</title>
        <authorList>
            <person name="Zeman M."/>
            <person name="Kubasova T."/>
            <person name="Jahodarova E."/>
            <person name="Nykrynova M."/>
            <person name="Rychlik I."/>
        </authorList>
    </citation>
    <scope>NUCLEOTIDE SEQUENCE [LARGE SCALE GENOMIC DNA]</scope>
    <source>
        <strain evidence="17">ET340</strain>
    </source>
</reference>
<dbReference type="GO" id="GO:0005524">
    <property type="term" value="F:ATP binding"/>
    <property type="evidence" value="ECO:0007669"/>
    <property type="project" value="UniProtKB-UniRule"/>
</dbReference>
<dbReference type="GO" id="GO:0006275">
    <property type="term" value="P:regulation of DNA replication"/>
    <property type="evidence" value="ECO:0007669"/>
    <property type="project" value="UniProtKB-UniRule"/>
</dbReference>
<reference evidence="14 17" key="2">
    <citation type="submission" date="2023-06" db="EMBL/GenBank/DDBJ databases">
        <title>Identification and characterization of horizontal gene transfer across gut microbiota members of farm animals based on homology search.</title>
        <authorList>
            <person name="Schwarzerova J."/>
            <person name="Nykrynova M."/>
            <person name="Jureckova K."/>
            <person name="Cejkova D."/>
            <person name="Rychlik I."/>
        </authorList>
    </citation>
    <scope>NUCLEOTIDE SEQUENCE [LARGE SCALE GENOMIC DNA]</scope>
    <source>
        <strain evidence="14 17">ET340</strain>
    </source>
</reference>
<dbReference type="OrthoDB" id="9807019at2"/>